<gene>
    <name evidence="3" type="ORF">CLV52_2945</name>
</gene>
<dbReference type="Gene3D" id="2.40.160.210">
    <property type="entry name" value="Acyl-CoA thioesterase, double hotdog domain"/>
    <property type="match status" value="1"/>
</dbReference>
<evidence type="ECO:0000313" key="4">
    <source>
        <dbReference type="Proteomes" id="UP000295344"/>
    </source>
</evidence>
<evidence type="ECO:0000259" key="2">
    <source>
        <dbReference type="Pfam" id="PF20789"/>
    </source>
</evidence>
<organism evidence="3 4">
    <name type="scientific">Amnibacterium kyonggiense</name>
    <dbReference type="NCBI Taxonomy" id="595671"/>
    <lineage>
        <taxon>Bacteria</taxon>
        <taxon>Bacillati</taxon>
        <taxon>Actinomycetota</taxon>
        <taxon>Actinomycetes</taxon>
        <taxon>Micrococcales</taxon>
        <taxon>Microbacteriaceae</taxon>
        <taxon>Amnibacterium</taxon>
    </lineage>
</organism>
<protein>
    <submittedName>
        <fullName evidence="3">Thioesterase superfamily protein</fullName>
    </submittedName>
</protein>
<feature type="domain" description="Acyl-CoA thioesterase-like N-terminal HotDog" evidence="1">
    <location>
        <begin position="25"/>
        <end position="108"/>
    </location>
</feature>
<dbReference type="InterPro" id="IPR042171">
    <property type="entry name" value="Acyl-CoA_hotdog"/>
</dbReference>
<accession>A0A4R7FJ85</accession>
<dbReference type="EMBL" id="SOAM01000003">
    <property type="protein sequence ID" value="TDS75836.1"/>
    <property type="molecule type" value="Genomic_DNA"/>
</dbReference>
<reference evidence="3 4" key="1">
    <citation type="submission" date="2019-03" db="EMBL/GenBank/DDBJ databases">
        <title>Genomic Encyclopedia of Archaeal and Bacterial Type Strains, Phase II (KMG-II): from individual species to whole genera.</title>
        <authorList>
            <person name="Goeker M."/>
        </authorList>
    </citation>
    <scope>NUCLEOTIDE SEQUENCE [LARGE SCALE GENOMIC DNA]</scope>
    <source>
        <strain evidence="3 4">DSM 24782</strain>
    </source>
</reference>
<evidence type="ECO:0000259" key="1">
    <source>
        <dbReference type="Pfam" id="PF13622"/>
    </source>
</evidence>
<dbReference type="Proteomes" id="UP000295344">
    <property type="component" value="Unassembled WGS sequence"/>
</dbReference>
<dbReference type="Pfam" id="PF13622">
    <property type="entry name" value="4HBT_3"/>
    <property type="match status" value="1"/>
</dbReference>
<dbReference type="SUPFAM" id="SSF54637">
    <property type="entry name" value="Thioesterase/thiol ester dehydrase-isomerase"/>
    <property type="match status" value="1"/>
</dbReference>
<dbReference type="InterPro" id="IPR029069">
    <property type="entry name" value="HotDog_dom_sf"/>
</dbReference>
<dbReference type="InterPro" id="IPR049449">
    <property type="entry name" value="TesB_ACOT8-like_N"/>
</dbReference>
<dbReference type="OrthoDB" id="1413770at2"/>
<dbReference type="RefSeq" id="WP_133767080.1">
    <property type="nucleotide sequence ID" value="NZ_BAAARP010000001.1"/>
</dbReference>
<feature type="domain" description="Acyl-CoA thioesterase-like C-terminal" evidence="2">
    <location>
        <begin position="149"/>
        <end position="256"/>
    </location>
</feature>
<dbReference type="Pfam" id="PF20789">
    <property type="entry name" value="4HBT_3C"/>
    <property type="match status" value="1"/>
</dbReference>
<name>A0A4R7FJ85_9MICO</name>
<sequence length="260" mass="27629">MTDSPAYFARESGARFRPTALVGGAWSSDEQHIAPAIGLLAHAIERDRDARRGDDLRLTRLSCDILGVVAIEPVDVHVEVLRPGRTIELVEARLTAGARTIVVARAWLAQRADTAAIAGSPFPRLPEPSAMPVEDLATVWPGAFVGSLSARRQQAEPGRAVAWMSTPIPLLRDEPVSTTAAVLGLIDTTNGTSPRLPPDQVAFPNLDLTAHLFREPVAGPVGYDVSVSFGPDGAGLTQAVLHDAEGPFGTSAQTLTLRQR</sequence>
<comment type="caution">
    <text evidence="3">The sequence shown here is derived from an EMBL/GenBank/DDBJ whole genome shotgun (WGS) entry which is preliminary data.</text>
</comment>
<dbReference type="AlphaFoldDB" id="A0A4R7FJ85"/>
<proteinExistence type="predicted"/>
<evidence type="ECO:0000313" key="3">
    <source>
        <dbReference type="EMBL" id="TDS75836.1"/>
    </source>
</evidence>
<keyword evidence="4" id="KW-1185">Reference proteome</keyword>
<dbReference type="InterPro" id="IPR049450">
    <property type="entry name" value="ACOT8-like_C"/>
</dbReference>